<gene>
    <name evidence="1" type="ORF">GCM10012278_10600</name>
</gene>
<comment type="caution">
    <text evidence="1">The sequence shown here is derived from an EMBL/GenBank/DDBJ whole genome shotgun (WGS) entry which is preliminary data.</text>
</comment>
<sequence length="446" mass="49417">MAGLDWAAFEDELVAGVVVKVAERASAGDRLYAAGLAEIYAETDGVIGLPMLGAVSEEEVARDEDLLWSVPDWDTQWFEWLPEGRWRQWEQTLTDEAGRSSTRHWERTFARYLMVLTRVCTRARKQLLAAGATDRQFVVVLLTDDDEEEQLLRRILGERELQRLFPGYDQAAAVTTELEAKEPADRAVHYARALSDGGGLIGPENAERRLRDLGPVALPVLTDLLIQGPDRWRAAKLLADIGYASDEVIEALTHALRRTTGADQNWVAAALSRLDRLDIVLVAPDLPSEVVVAAVSAPYSSFRDQATSPPLLDYSPLERFLTDHVELSEAVSERLSPGSSYCTIRAEEVGTAIDALRSPHPVVRRHSVCVLGERALGAVVGRQVIPCLTAVVVNDPDSATRRLAILSLQWWKHDARHCAETGRQALHDSDPNVRATAQRWLDELSQ</sequence>
<dbReference type="Gene3D" id="1.25.10.10">
    <property type="entry name" value="Leucine-rich Repeat Variant"/>
    <property type="match status" value="1"/>
</dbReference>
<evidence type="ECO:0000313" key="2">
    <source>
        <dbReference type="Proteomes" id="UP000660745"/>
    </source>
</evidence>
<dbReference type="EMBL" id="BMNK01000002">
    <property type="protein sequence ID" value="GGP02640.1"/>
    <property type="molecule type" value="Genomic_DNA"/>
</dbReference>
<evidence type="ECO:0008006" key="3">
    <source>
        <dbReference type="Google" id="ProtNLM"/>
    </source>
</evidence>
<accession>A0A918A1N1</accession>
<dbReference type="AlphaFoldDB" id="A0A918A1N1"/>
<reference evidence="1" key="1">
    <citation type="journal article" date="2014" name="Int. J. Syst. Evol. Microbiol.">
        <title>Complete genome sequence of Corynebacterium casei LMG S-19264T (=DSM 44701T), isolated from a smear-ripened cheese.</title>
        <authorList>
            <consortium name="US DOE Joint Genome Institute (JGI-PGF)"/>
            <person name="Walter F."/>
            <person name="Albersmeier A."/>
            <person name="Kalinowski J."/>
            <person name="Ruckert C."/>
        </authorList>
    </citation>
    <scope>NUCLEOTIDE SEQUENCE</scope>
    <source>
        <strain evidence="1">CGMCC 4.7430</strain>
    </source>
</reference>
<dbReference type="Proteomes" id="UP000660745">
    <property type="component" value="Unassembled WGS sequence"/>
</dbReference>
<dbReference type="InterPro" id="IPR011989">
    <property type="entry name" value="ARM-like"/>
</dbReference>
<evidence type="ECO:0000313" key="1">
    <source>
        <dbReference type="EMBL" id="GGP02640.1"/>
    </source>
</evidence>
<dbReference type="InterPro" id="IPR016024">
    <property type="entry name" value="ARM-type_fold"/>
</dbReference>
<dbReference type="SUPFAM" id="SSF48371">
    <property type="entry name" value="ARM repeat"/>
    <property type="match status" value="1"/>
</dbReference>
<keyword evidence="2" id="KW-1185">Reference proteome</keyword>
<proteinExistence type="predicted"/>
<name>A0A918A1N1_9ACTN</name>
<organism evidence="1 2">
    <name type="scientific">Nonomuraea glycinis</name>
    <dbReference type="NCBI Taxonomy" id="2047744"/>
    <lineage>
        <taxon>Bacteria</taxon>
        <taxon>Bacillati</taxon>
        <taxon>Actinomycetota</taxon>
        <taxon>Actinomycetes</taxon>
        <taxon>Streptosporangiales</taxon>
        <taxon>Streptosporangiaceae</taxon>
        <taxon>Nonomuraea</taxon>
    </lineage>
</organism>
<reference evidence="1" key="2">
    <citation type="submission" date="2020-09" db="EMBL/GenBank/DDBJ databases">
        <authorList>
            <person name="Sun Q."/>
            <person name="Zhou Y."/>
        </authorList>
    </citation>
    <scope>NUCLEOTIDE SEQUENCE</scope>
    <source>
        <strain evidence="1">CGMCC 4.7430</strain>
    </source>
</reference>
<protein>
    <recommendedName>
        <fullName evidence="3">DUF4303 domain-containing protein</fullName>
    </recommendedName>
</protein>